<accession>A0A645DVW4</accession>
<gene>
    <name evidence="1" type="ORF">SDC9_140404</name>
</gene>
<dbReference type="AlphaFoldDB" id="A0A645DVW4"/>
<name>A0A645DVW4_9ZZZZ</name>
<proteinExistence type="predicted"/>
<organism evidence="1">
    <name type="scientific">bioreactor metagenome</name>
    <dbReference type="NCBI Taxonomy" id="1076179"/>
    <lineage>
        <taxon>unclassified sequences</taxon>
        <taxon>metagenomes</taxon>
        <taxon>ecological metagenomes</taxon>
    </lineage>
</organism>
<comment type="caution">
    <text evidence="1">The sequence shown here is derived from an EMBL/GenBank/DDBJ whole genome shotgun (WGS) entry which is preliminary data.</text>
</comment>
<dbReference type="EMBL" id="VSSQ01040100">
    <property type="protein sequence ID" value="MPM93268.1"/>
    <property type="molecule type" value="Genomic_DNA"/>
</dbReference>
<protein>
    <submittedName>
        <fullName evidence="1">Uncharacterized protein</fullName>
    </submittedName>
</protein>
<reference evidence="1" key="1">
    <citation type="submission" date="2019-08" db="EMBL/GenBank/DDBJ databases">
        <authorList>
            <person name="Kucharzyk K."/>
            <person name="Murdoch R.W."/>
            <person name="Higgins S."/>
            <person name="Loffler F."/>
        </authorList>
    </citation>
    <scope>NUCLEOTIDE SEQUENCE</scope>
</reference>
<evidence type="ECO:0000313" key="1">
    <source>
        <dbReference type="EMBL" id="MPM93268.1"/>
    </source>
</evidence>
<sequence>MLGGRAKSTKKNGECPLCGNPLMVKNDLGNLSHHCGICGWEGSSVTSSGLSDLENSYED</sequence>